<dbReference type="Pfam" id="PF25023">
    <property type="entry name" value="TEN_YD-shell"/>
    <property type="match status" value="1"/>
</dbReference>
<dbReference type="PANTHER" id="PTHR32305">
    <property type="match status" value="1"/>
</dbReference>
<proteinExistence type="predicted"/>
<reference evidence="7" key="1">
    <citation type="submission" date="2020-07" db="EMBL/GenBank/DDBJ databases">
        <title>Vallitalea pronyensis genome.</title>
        <authorList>
            <person name="Postec A."/>
        </authorList>
    </citation>
    <scope>NUCLEOTIDE SEQUENCE</scope>
    <source>
        <strain evidence="7">FatNI3</strain>
    </source>
</reference>
<dbReference type="EMBL" id="CP058649">
    <property type="protein sequence ID" value="QUI24760.1"/>
    <property type="molecule type" value="Genomic_DNA"/>
</dbReference>
<dbReference type="InterPro" id="IPR022385">
    <property type="entry name" value="Rhs_assc_core"/>
</dbReference>
<dbReference type="Pfam" id="PF20148">
    <property type="entry name" value="DUF6531"/>
    <property type="match status" value="1"/>
</dbReference>
<dbReference type="NCBIfam" id="TIGR01643">
    <property type="entry name" value="YD_repeat_2x"/>
    <property type="match status" value="2"/>
</dbReference>
<feature type="compositionally biased region" description="Basic and acidic residues" evidence="2">
    <location>
        <begin position="2059"/>
        <end position="2069"/>
    </location>
</feature>
<keyword evidence="8" id="KW-1185">Reference proteome</keyword>
<evidence type="ECO:0000256" key="3">
    <source>
        <dbReference type="SAM" id="Phobius"/>
    </source>
</evidence>
<gene>
    <name evidence="7" type="ORF">HZI73_21730</name>
</gene>
<keyword evidence="3" id="KW-1133">Transmembrane helix</keyword>
<feature type="region of interest" description="Disordered" evidence="2">
    <location>
        <begin position="1980"/>
        <end position="2069"/>
    </location>
</feature>
<keyword evidence="3" id="KW-0472">Membrane</keyword>
<keyword evidence="3" id="KW-0812">Transmembrane</keyword>
<evidence type="ECO:0000256" key="1">
    <source>
        <dbReference type="ARBA" id="ARBA00022737"/>
    </source>
</evidence>
<name>A0A8J8SIC0_9FIRM</name>
<organism evidence="7 8">
    <name type="scientific">Vallitalea pronyensis</name>
    <dbReference type="NCBI Taxonomy" id="1348613"/>
    <lineage>
        <taxon>Bacteria</taxon>
        <taxon>Bacillati</taxon>
        <taxon>Bacillota</taxon>
        <taxon>Clostridia</taxon>
        <taxon>Lachnospirales</taxon>
        <taxon>Vallitaleaceae</taxon>
        <taxon>Vallitalea</taxon>
    </lineage>
</organism>
<sequence length="2069" mass="230611">MKHKSTRTILSIVLMIALLVSIIVPSNTAYAETSPDQVFYDIPEKVQTISDDVSFSTSNGTQKELTQFRTRKSKRYINADGSFTEKIYAHPVNYKDKKTGKWQPIQSNLKAEKDAFKNIANEFDISLHKHANGFVTYSEEGSSLSFRPTFASSVKGSVQDNVMTFEEVTTATDMTYAVTPYGLKETLILKSKDAPTLYTYEIKLKDLTYVVQDDGSVIFSKPGNHEPLFTFEKPFLLDDNFAMSTNVSYQFREEKGSKIYMDLIGDVEWLQSPERVYPIIFDPTINTLDVDALSQDTLLSSSNPNTNYDMWAHFYVGLGSTLGTCRSLLWFNLPAIPSGAVISNASLNVLNTQVYVTSQTPVLEVHRVTSDWTANTVTWQSKPSTGSIDGSITMTNTAGPHQVTIPITGLVNDWYSGTQDNYGLQLQYSNESLASREFLASNDVLNPTNHPSLTIDYTIDGLGQQSYWTFDGSVNMANGNLVYEDRDIDFPGRGVDVTLDRTYNSRSTASGVFGYGWYSVMDMRLYIPAKGPAKLIEANGSTHFFSQNTDSSYNSPPGMYWQLSGNQASATITTSDKMQYTFTDSKLTQIKDPANNTLTLVYTNDQVTGIKDNADNTITLTYLSGRIATATDPANRTWLYDYDGNGNLIKVTTPDSKLVQYRYDQDHNLIATISPKGDTTYIIYTGTDRVASINPVNAVTNGNFEVDANGNGIPDYFYIWTGQTGQESIDSSSGSAYGKAFKINTSSANTYFYTVYLSDPIPVDATQTYTLSSYLKAQQNSGTLTTVISLLAYDENDISLGEFARIEPTGTFDWNRYEKSEALPSNTDRVRIKFGATVASGSGSSWWDGIQLETGTTASDLVIGMQYTSNYATSQSATYDGEGRKKMYTFNDYQNVTKIQQDPVGLNLTDNFVWDTDMVDGTNIPNALRSQQDPKGYEWKYAYNPSTGNVEKVTDPKNGEQTFQWDSASNLTKYTGVNNDIYNMTYDDKKNNMTTRDPYTTNISSAKRFDQYNNVIEATTPISLADNLLDNSSFEGNDVGGLPENYSFDTGEPDTWSVVSTDSKFGNKSFKLDASTSNNSFYTLMLSDAITVENVDYVLSGYLKNTQASGTQLTVLSVYTYNNADQLLGEVGRINLEGNISDWQRWSTAINQADLPSGTSKIRVKLGASNSTGTGESYFDAILIQKNPVDTPYNLIDNSSFERGATWPTNWVQAPGGTSSWETTQVYDGSKAVSISNSPAWSGISIVDYISYNPQKKYNLSAFIKTQDLTADVAHIKVEFYDINKIYLGQVESEVLGGTHDWRRLSIDITENAGPTGTVYFRPVLMSGDANGTVYFDNVRLQEGNYVTKYGYNTSNTWVEKRTDSFKNSSTYTYDLAGNIVSITDPLSNVIEFDYWSNSDKLKWVKPSGNDLKIIYDYDNNGNIRSIKNTDPSETTFYNETIFTYNNLDLISSSTDPLNQKTIYNYSPTGGLIEIIKPENKISYDYNDVNLLSNTYLNDSLRYQFSYDKNGNVETINDVLENRTWTATHDNFNQLSSWDDGKGKIDYIINNVGNITQKKLTVGVVTKTENITYNKVNQPATLIDASQKINRFIFNENGHLSTLHSGNDTNQRIDYDSMERLTDVQNKTNTGQVLSSFKYDYRADDYVTKVTDHNSQELTFTYTAKGELKTELLPNGNTIIYTYDPRGNMTKRDEKQSDGTIINTTTFDYDAANQLIKINGLSITSHDGNGNMTSDGTYNYTWSSADRLIQVNKVSDNSLVATYKYDNIGRRVYANTNEQEIYFLYDGYSNNVIAEIDEAGLLKKHYTWSPTGQLLCLTVDGITYYTVLNGHGDIVQLTDINGSVVAEYTYDAWGNILSESGSAASLNPYRYAGYRYDVTTGLYYLIDRYYSPAIGRFLSRDRILSNNIYVYCDNNPINSKDPDGLFGVPALVGGVTIGGSGIGTTIIGGLAAIGPAGWTLLAIGAIGTTIASGIIYSKSKSPKNKRIKKRRKNPSISNKVRSKNPPAKRNYSKSKKDAYQKAKKAGKGKEPIHHPHGNHGPHYHPDVKTPKHWTPKAPNPHDHFNYPRY</sequence>
<keyword evidence="1" id="KW-0677">Repeat</keyword>
<dbReference type="KEGG" id="vpy:HZI73_21730"/>
<evidence type="ECO:0000259" key="5">
    <source>
        <dbReference type="Pfam" id="PF20148"/>
    </source>
</evidence>
<dbReference type="Gene3D" id="2.60.120.260">
    <property type="entry name" value="Galactose-binding domain-like"/>
    <property type="match status" value="3"/>
</dbReference>
<dbReference type="InterPro" id="IPR056823">
    <property type="entry name" value="TEN-like_YD-shell"/>
</dbReference>
<dbReference type="Gene3D" id="2.180.10.10">
    <property type="entry name" value="RHS repeat-associated core"/>
    <property type="match status" value="1"/>
</dbReference>
<dbReference type="RefSeq" id="WP_212695455.1">
    <property type="nucleotide sequence ID" value="NZ_CP058649.1"/>
</dbReference>
<dbReference type="NCBIfam" id="TIGR03696">
    <property type="entry name" value="Rhs_assc_core"/>
    <property type="match status" value="1"/>
</dbReference>
<dbReference type="NCBIfam" id="NF033679">
    <property type="entry name" value="DNRLRE_dom"/>
    <property type="match status" value="1"/>
</dbReference>
<feature type="compositionally biased region" description="Basic residues" evidence="2">
    <location>
        <begin position="1980"/>
        <end position="1993"/>
    </location>
</feature>
<evidence type="ECO:0000313" key="8">
    <source>
        <dbReference type="Proteomes" id="UP000683246"/>
    </source>
</evidence>
<feature type="domain" description="Teneurin-like YD-shell" evidence="6">
    <location>
        <begin position="1348"/>
        <end position="1908"/>
    </location>
</feature>
<evidence type="ECO:0000313" key="7">
    <source>
        <dbReference type="EMBL" id="QUI24760.1"/>
    </source>
</evidence>
<evidence type="ECO:0000256" key="2">
    <source>
        <dbReference type="SAM" id="MobiDB-lite"/>
    </source>
</evidence>
<protein>
    <submittedName>
        <fullName evidence="7">DNRLRE domain-containing protein</fullName>
    </submittedName>
</protein>
<accession>A0A8J8SIC0</accession>
<dbReference type="Pfam" id="PF05593">
    <property type="entry name" value="RHS_repeat"/>
    <property type="match status" value="1"/>
</dbReference>
<feature type="chain" id="PRO_5035173194" evidence="4">
    <location>
        <begin position="32"/>
        <end position="2069"/>
    </location>
</feature>
<feature type="transmembrane region" description="Helical" evidence="3">
    <location>
        <begin position="1956"/>
        <end position="1976"/>
    </location>
</feature>
<dbReference type="Proteomes" id="UP000683246">
    <property type="component" value="Chromosome"/>
</dbReference>
<evidence type="ECO:0000259" key="6">
    <source>
        <dbReference type="Pfam" id="PF25023"/>
    </source>
</evidence>
<evidence type="ECO:0000256" key="4">
    <source>
        <dbReference type="SAM" id="SignalP"/>
    </source>
</evidence>
<feature type="signal peptide" evidence="4">
    <location>
        <begin position="1"/>
        <end position="31"/>
    </location>
</feature>
<dbReference type="InterPro" id="IPR050708">
    <property type="entry name" value="T6SS_VgrG/RHS"/>
</dbReference>
<dbReference type="InterPro" id="IPR031325">
    <property type="entry name" value="RHS_repeat"/>
</dbReference>
<keyword evidence="4" id="KW-0732">Signal</keyword>
<dbReference type="InterPro" id="IPR006530">
    <property type="entry name" value="YD"/>
</dbReference>
<feature type="domain" description="DUF6531" evidence="5">
    <location>
        <begin position="473"/>
        <end position="545"/>
    </location>
</feature>
<dbReference type="InterPro" id="IPR045351">
    <property type="entry name" value="DUF6531"/>
</dbReference>
<dbReference type="PANTHER" id="PTHR32305:SF15">
    <property type="entry name" value="PROTEIN RHSA-RELATED"/>
    <property type="match status" value="1"/>
</dbReference>